<dbReference type="InterPro" id="IPR001296">
    <property type="entry name" value="Glyco_trans_1"/>
</dbReference>
<dbReference type="Pfam" id="PF13439">
    <property type="entry name" value="Glyco_transf_4"/>
    <property type="match status" value="1"/>
</dbReference>
<dbReference type="CDD" id="cd03801">
    <property type="entry name" value="GT4_PimA-like"/>
    <property type="match status" value="1"/>
</dbReference>
<dbReference type="EMBL" id="VBTY01000275">
    <property type="protein sequence ID" value="MDG3497078.1"/>
    <property type="molecule type" value="Genomic_DNA"/>
</dbReference>
<dbReference type="Gene3D" id="3.40.50.2000">
    <property type="entry name" value="Glycogen Phosphorylase B"/>
    <property type="match status" value="2"/>
</dbReference>
<keyword evidence="3" id="KW-0328">Glycosyltransferase</keyword>
<organism evidence="3 4">
    <name type="scientific">Pseudanabaena catenata USMAC16</name>
    <dbReference type="NCBI Taxonomy" id="1855837"/>
    <lineage>
        <taxon>Bacteria</taxon>
        <taxon>Bacillati</taxon>
        <taxon>Cyanobacteriota</taxon>
        <taxon>Cyanophyceae</taxon>
        <taxon>Pseudanabaenales</taxon>
        <taxon>Pseudanabaenaceae</taxon>
        <taxon>Pseudanabaena</taxon>
    </lineage>
</organism>
<dbReference type="PANTHER" id="PTHR45947:SF3">
    <property type="entry name" value="SULFOQUINOVOSYL TRANSFERASE SQD2"/>
    <property type="match status" value="1"/>
</dbReference>
<evidence type="ECO:0000313" key="4">
    <source>
        <dbReference type="Proteomes" id="UP001152872"/>
    </source>
</evidence>
<dbReference type="SUPFAM" id="SSF53756">
    <property type="entry name" value="UDP-Glycosyltransferase/glycogen phosphorylase"/>
    <property type="match status" value="1"/>
</dbReference>
<accession>A0A9X4MAU8</accession>
<dbReference type="Proteomes" id="UP001152872">
    <property type="component" value="Unassembled WGS sequence"/>
</dbReference>
<dbReference type="InterPro" id="IPR028098">
    <property type="entry name" value="Glyco_trans_4-like_N"/>
</dbReference>
<comment type="caution">
    <text evidence="3">The sequence shown here is derived from an EMBL/GenBank/DDBJ whole genome shotgun (WGS) entry which is preliminary data.</text>
</comment>
<evidence type="ECO:0000259" key="1">
    <source>
        <dbReference type="Pfam" id="PF00534"/>
    </source>
</evidence>
<evidence type="ECO:0000259" key="2">
    <source>
        <dbReference type="Pfam" id="PF13439"/>
    </source>
</evidence>
<dbReference type="GO" id="GO:0016757">
    <property type="term" value="F:glycosyltransferase activity"/>
    <property type="evidence" value="ECO:0007669"/>
    <property type="project" value="UniProtKB-KW"/>
</dbReference>
<sequence>MNSPKHVGFLLSRVDCNDGIASHCETLMRGLKNLGWKVVLITGKVSFDSSSLKRFESLKELSEEWIVIDDFNRSLPSWATVSQILDAVKRLEIQVFHAHGYSMLFVAAIAKIFTNVNCIATSHLLKSANSGKVADSHPEGQRARFKRAVLKQYLRFFAPHTFIAISSDIEQWLIEDIGIAKSQIKKVFNGINTQYFHVPNAEERRQSREKFNLSEQDFAIALVGRTQWDKGHKLLIDAVNQIVARNPQSNCKCLFAGSGDQREEIEAYALANAKNQQRFLFLGYVTEPRQVYWAADVIVLPSQAEGFPLVIVESMACGVVPIRTPAAGAYDQIDDGVNGFIIPFNDFEMLSSRLLQLSENPDLRSRMVENTLKFTAQKFTLESMTLSTVAAYEEAIK</sequence>
<dbReference type="EC" id="2.4.-.-" evidence="3"/>
<name>A0A9X4MAU8_9CYAN</name>
<feature type="domain" description="Glycosyltransferase subfamily 4-like N-terminal" evidence="2">
    <location>
        <begin position="18"/>
        <end position="194"/>
    </location>
</feature>
<dbReference type="Pfam" id="PF00534">
    <property type="entry name" value="Glycos_transf_1"/>
    <property type="match status" value="1"/>
</dbReference>
<dbReference type="RefSeq" id="WP_009629282.1">
    <property type="nucleotide sequence ID" value="NZ_VBTY01000275.1"/>
</dbReference>
<dbReference type="InterPro" id="IPR050194">
    <property type="entry name" value="Glycosyltransferase_grp1"/>
</dbReference>
<reference evidence="3" key="1">
    <citation type="submission" date="2019-05" db="EMBL/GenBank/DDBJ databases">
        <title>Whole genome sequencing of Pseudanabaena catenata USMAC16.</title>
        <authorList>
            <person name="Khan Z."/>
            <person name="Omar W.M."/>
            <person name="Convey P."/>
            <person name="Merican F."/>
            <person name="Najimudin N."/>
        </authorList>
    </citation>
    <scope>NUCLEOTIDE SEQUENCE</scope>
    <source>
        <strain evidence="3">USMAC16</strain>
    </source>
</reference>
<evidence type="ECO:0000313" key="3">
    <source>
        <dbReference type="EMBL" id="MDG3497078.1"/>
    </source>
</evidence>
<proteinExistence type="predicted"/>
<dbReference type="PANTHER" id="PTHR45947">
    <property type="entry name" value="SULFOQUINOVOSYL TRANSFERASE SQD2"/>
    <property type="match status" value="1"/>
</dbReference>
<feature type="domain" description="Glycosyl transferase family 1" evidence="1">
    <location>
        <begin position="204"/>
        <end position="372"/>
    </location>
</feature>
<keyword evidence="4" id="KW-1185">Reference proteome</keyword>
<dbReference type="AlphaFoldDB" id="A0A9X4MAU8"/>
<keyword evidence="3" id="KW-0808">Transferase</keyword>
<protein>
    <submittedName>
        <fullName evidence="3">Glycosyltransferase family 4 protein</fullName>
        <ecNumber evidence="3">2.4.-.-</ecNumber>
    </submittedName>
</protein>
<gene>
    <name evidence="3" type="ORF">FEV09_21290</name>
</gene>